<dbReference type="GeneID" id="25784014"/>
<dbReference type="eggNOG" id="ENOG502SD64">
    <property type="taxonomic scope" value="Eukaryota"/>
</dbReference>
<feature type="non-terminal residue" evidence="3">
    <location>
        <position position="1"/>
    </location>
</feature>
<dbReference type="STRING" id="452589.G9NZU5"/>
<keyword evidence="2" id="KW-1133">Transmembrane helix</keyword>
<feature type="transmembrane region" description="Helical" evidence="2">
    <location>
        <begin position="1292"/>
        <end position="1310"/>
    </location>
</feature>
<keyword evidence="2" id="KW-0472">Membrane</keyword>
<feature type="compositionally biased region" description="Basic and acidic residues" evidence="1">
    <location>
        <begin position="1354"/>
        <end position="1364"/>
    </location>
</feature>
<evidence type="ECO:0000256" key="2">
    <source>
        <dbReference type="SAM" id="Phobius"/>
    </source>
</evidence>
<feature type="transmembrane region" description="Helical" evidence="2">
    <location>
        <begin position="1250"/>
        <end position="1272"/>
    </location>
</feature>
<comment type="caution">
    <text evidence="3">The sequence shown here is derived from an EMBL/GenBank/DDBJ whole genome shotgun (WGS) entry which is preliminary data.</text>
</comment>
<keyword evidence="4" id="KW-1185">Reference proteome</keyword>
<dbReference type="OrthoDB" id="5361176at2759"/>
<evidence type="ECO:0000313" key="3">
    <source>
        <dbReference type="EMBL" id="EHK43993.1"/>
    </source>
</evidence>
<feature type="compositionally biased region" description="Polar residues" evidence="1">
    <location>
        <begin position="251"/>
        <end position="260"/>
    </location>
</feature>
<proteinExistence type="predicted"/>
<organism evidence="3 4">
    <name type="scientific">Hypocrea atroviridis (strain ATCC 20476 / IMI 206040)</name>
    <name type="common">Trichoderma atroviride</name>
    <dbReference type="NCBI Taxonomy" id="452589"/>
    <lineage>
        <taxon>Eukaryota</taxon>
        <taxon>Fungi</taxon>
        <taxon>Dikarya</taxon>
        <taxon>Ascomycota</taxon>
        <taxon>Pezizomycotina</taxon>
        <taxon>Sordariomycetes</taxon>
        <taxon>Hypocreomycetidae</taxon>
        <taxon>Hypocreales</taxon>
        <taxon>Hypocreaceae</taxon>
        <taxon>Trichoderma</taxon>
    </lineage>
</organism>
<name>G9NZU5_HYPAI</name>
<keyword evidence="2" id="KW-0812">Transmembrane</keyword>
<dbReference type="KEGG" id="tatv:25784014"/>
<evidence type="ECO:0000313" key="4">
    <source>
        <dbReference type="Proteomes" id="UP000005426"/>
    </source>
</evidence>
<protein>
    <submittedName>
        <fullName evidence="3">Uncharacterized protein</fullName>
    </submittedName>
</protein>
<gene>
    <name evidence="3" type="ORF">TRIATDRAFT_35463</name>
</gene>
<feature type="region of interest" description="Disordered" evidence="1">
    <location>
        <begin position="1354"/>
        <end position="1406"/>
    </location>
</feature>
<accession>G9NZU5</accession>
<feature type="compositionally biased region" description="Polar residues" evidence="1">
    <location>
        <begin position="1396"/>
        <end position="1406"/>
    </location>
</feature>
<feature type="region of interest" description="Disordered" evidence="1">
    <location>
        <begin position="245"/>
        <end position="264"/>
    </location>
</feature>
<feature type="transmembrane region" description="Helical" evidence="2">
    <location>
        <begin position="1224"/>
        <end position="1243"/>
    </location>
</feature>
<reference evidence="3 4" key="1">
    <citation type="journal article" date="2011" name="Genome Biol.">
        <title>Comparative genome sequence analysis underscores mycoparasitism as the ancestral life style of Trichoderma.</title>
        <authorList>
            <person name="Kubicek C.P."/>
            <person name="Herrera-Estrella A."/>
            <person name="Seidl-Seiboth V."/>
            <person name="Martinez D.A."/>
            <person name="Druzhinina I.S."/>
            <person name="Thon M."/>
            <person name="Zeilinger S."/>
            <person name="Casas-Flores S."/>
            <person name="Horwitz B.A."/>
            <person name="Mukherjee P.K."/>
            <person name="Mukherjee M."/>
            <person name="Kredics L."/>
            <person name="Alcaraz L.D."/>
            <person name="Aerts A."/>
            <person name="Antal Z."/>
            <person name="Atanasova L."/>
            <person name="Cervantes-Badillo M.G."/>
            <person name="Challacombe J."/>
            <person name="Chertkov O."/>
            <person name="McCluskey K."/>
            <person name="Coulpier F."/>
            <person name="Deshpande N."/>
            <person name="von Doehren H."/>
            <person name="Ebbole D.J."/>
            <person name="Esquivel-Naranjo E.U."/>
            <person name="Fekete E."/>
            <person name="Flipphi M."/>
            <person name="Glaser F."/>
            <person name="Gomez-Rodriguez E.Y."/>
            <person name="Gruber S."/>
            <person name="Han C."/>
            <person name="Henrissat B."/>
            <person name="Hermosa R."/>
            <person name="Hernandez-Onate M."/>
            <person name="Karaffa L."/>
            <person name="Kosti I."/>
            <person name="Le Crom S."/>
            <person name="Lindquist E."/>
            <person name="Lucas S."/>
            <person name="Luebeck M."/>
            <person name="Luebeck P.S."/>
            <person name="Margeot A."/>
            <person name="Metz B."/>
            <person name="Misra M."/>
            <person name="Nevalainen H."/>
            <person name="Omann M."/>
            <person name="Packer N."/>
            <person name="Perrone G."/>
            <person name="Uresti-Rivera E.E."/>
            <person name="Salamov A."/>
            <person name="Schmoll M."/>
            <person name="Seiboth B."/>
            <person name="Shapiro H."/>
            <person name="Sukno S."/>
            <person name="Tamayo-Ramos J.A."/>
            <person name="Tisch D."/>
            <person name="Wiest A."/>
            <person name="Wilkinson H.H."/>
            <person name="Zhang M."/>
            <person name="Coutinho P.M."/>
            <person name="Kenerley C.M."/>
            <person name="Monte E."/>
            <person name="Baker S.E."/>
            <person name="Grigoriev I.V."/>
        </authorList>
    </citation>
    <scope>NUCLEOTIDE SEQUENCE [LARGE SCALE GENOMIC DNA]</scope>
    <source>
        <strain evidence="4">ATCC 20476 / IMI 206040</strain>
    </source>
</reference>
<feature type="compositionally biased region" description="Low complexity" evidence="1">
    <location>
        <begin position="1367"/>
        <end position="1381"/>
    </location>
</feature>
<dbReference type="Gene3D" id="1.20.58.340">
    <property type="entry name" value="Magnesium transport protein CorA, transmembrane region"/>
    <property type="match status" value="1"/>
</dbReference>
<dbReference type="Proteomes" id="UP000005426">
    <property type="component" value="Unassembled WGS sequence"/>
</dbReference>
<feature type="region of interest" description="Disordered" evidence="1">
    <location>
        <begin position="757"/>
        <end position="776"/>
    </location>
</feature>
<dbReference type="EMBL" id="ABDG02000025">
    <property type="protein sequence ID" value="EHK43993.1"/>
    <property type="molecule type" value="Genomic_DNA"/>
</dbReference>
<dbReference type="HOGENOM" id="CLU_004977_1_0_1"/>
<sequence>TGSHIEHASGEYMSVPSKAAEQVRNRTAYASFGNEGLTATANAHGRLLQITRYFGEEQKHFDNPSGFVCVEFAELPPPYLIVSRLARLGSHTKSSKNGMRFEMSSNDSAWEMSSEIPKMEFLRDRWPRFSTTTQVFDVKIEYRIYKDTVYQVYTYKEKKSEAQGITTLPQLTINVKPLFQCLDFSKKPSRIDQDPKNAYLRERNGEENVLRIRKKTEENGNTIVQNAACLCLSLFINGHAQKLSGDDETTEYTIDPSNPSERQKDGEIEIALAYTLRQIPSNNEDVNSIEPVDLTDYRRVLEESGAEFEATSFTEDAHLNFALRRNLEHILSVCSIPAAETSDGIPLIALTCGDVSGHRISIAASFYAFQVLLQALSHFSEKAKTSCKTPKCPCQSYNFSAISQNLCGSYDCYMRSRIWKVCYGHVKWLLKILKHDKDEKSICPHHWASGEVIKGWEGHSFLRGRSLSDTPFHIIKAAEFYKIAGKEDKKKEVADAFQPIITNWVKKLDERNKQGQYAFPHFRQEPTHIFCFSNHVMIWRGLKSAEDLGMTQELKPDFDPETKQGRKLSYTSTKIRTNILKRFTTKNTQSNQRMLTSLRSPTGTEFLLRLEDTVLFDADNLGLFEKTTTPANTNGWDNKIDVWKSMIDFQMDQLGSEDIDWIHPLQFAQAMMMSAKDWDIGSTPKDQMTKMFDFSKSVLLESSSCNGLFPGQLDENKESALFSEELESEDYWNTTFELPYILWTYRMQPKIASRTLPRQRLTKSRPTSNAEYQEGFTDDNNIPFDNIVDARNIVEYTDEWMYNEPKFFGLEYGDLKSSVEKFRANKKDIHVKVMLKIIRNQAQHPDGKVKGYLIDVPKSKSLREKDEYTTPKISGTQISKNSEMYGLLAKKRLPEEAKKRLVHFYGPNRETALICYLASSEQDEISIFFQRHALYDKYFFDETTPILNTWETELHLSFYRITDENSTPKAPGISPQDKIEFPHSYQQSESKWIGRAVMSFRFDGDVFDRYWTCHFFECGSQRAENEGDFESLGIPNLKTAKNSSKEHPWKQRQVLELLLFDEILREMLKSTQHILKSAKGEVLRNPKKNPSSNAQTISLTSPLSDPLDLFQEVNGAVFDSTTQLWRKLHHILQVVEDDLSENLTIIGHWKDRQASRAPNRPRWTLKDERGYRSDIYKLLASNEQKIIKLKRCYADIESFKTLLSKRLEITRQDLDLRRANDLRLFTYVTVVFLPISFATGVFSMSDAPTAGIMGSMATTATVALLVTVVLLFNAKSLEAYLAQPLLSLFRRVFYNPIISPCVYFLARYLFFPLHSSLPDNILPPGKVKGFLTRLSQIGAISEARRDFFATAESRLEEGNPHADPARSSQLSSSQSSTIAQSEEGVLAKTSSERSGSDPSSMTTTLQ</sequence>
<evidence type="ECO:0000256" key="1">
    <source>
        <dbReference type="SAM" id="MobiDB-lite"/>
    </source>
</evidence>
<dbReference type="OMA" id="FMFMLEM"/>